<protein>
    <submittedName>
        <fullName evidence="1">Uncharacterized protein</fullName>
    </submittedName>
</protein>
<reference evidence="1 2" key="1">
    <citation type="journal article" date="2011" name="Science">
        <title>The ecoresponsive genome of Daphnia pulex.</title>
        <authorList>
            <person name="Colbourne J.K."/>
            <person name="Pfrender M.E."/>
            <person name="Gilbert D."/>
            <person name="Thomas W.K."/>
            <person name="Tucker A."/>
            <person name="Oakley T.H."/>
            <person name="Tokishita S."/>
            <person name="Aerts A."/>
            <person name="Arnold G.J."/>
            <person name="Basu M.K."/>
            <person name="Bauer D.J."/>
            <person name="Caceres C.E."/>
            <person name="Carmel L."/>
            <person name="Casola C."/>
            <person name="Choi J.H."/>
            <person name="Detter J.C."/>
            <person name="Dong Q."/>
            <person name="Dusheyko S."/>
            <person name="Eads B.D."/>
            <person name="Frohlich T."/>
            <person name="Geiler-Samerotte K.A."/>
            <person name="Gerlach D."/>
            <person name="Hatcher P."/>
            <person name="Jogdeo S."/>
            <person name="Krijgsveld J."/>
            <person name="Kriventseva E.V."/>
            <person name="Kultz D."/>
            <person name="Laforsch C."/>
            <person name="Lindquist E."/>
            <person name="Lopez J."/>
            <person name="Manak J.R."/>
            <person name="Muller J."/>
            <person name="Pangilinan J."/>
            <person name="Patwardhan R.P."/>
            <person name="Pitluck S."/>
            <person name="Pritham E.J."/>
            <person name="Rechtsteiner A."/>
            <person name="Rho M."/>
            <person name="Rogozin I.B."/>
            <person name="Sakarya O."/>
            <person name="Salamov A."/>
            <person name="Schaack S."/>
            <person name="Shapiro H."/>
            <person name="Shiga Y."/>
            <person name="Skalitzky C."/>
            <person name="Smith Z."/>
            <person name="Souvorov A."/>
            <person name="Sung W."/>
            <person name="Tang Z."/>
            <person name="Tsuchiya D."/>
            <person name="Tu H."/>
            <person name="Vos H."/>
            <person name="Wang M."/>
            <person name="Wolf Y.I."/>
            <person name="Yamagata H."/>
            <person name="Yamada T."/>
            <person name="Ye Y."/>
            <person name="Shaw J.R."/>
            <person name="Andrews J."/>
            <person name="Crease T.J."/>
            <person name="Tang H."/>
            <person name="Lucas S.M."/>
            <person name="Robertson H.M."/>
            <person name="Bork P."/>
            <person name="Koonin E.V."/>
            <person name="Zdobnov E.M."/>
            <person name="Grigoriev I.V."/>
            <person name="Lynch M."/>
            <person name="Boore J.L."/>
        </authorList>
    </citation>
    <scope>NUCLEOTIDE SEQUENCE [LARGE SCALE GENOMIC DNA]</scope>
</reference>
<dbReference type="AlphaFoldDB" id="E9G9A7"/>
<accession>E9G9A7</accession>
<keyword evidence="2" id="KW-1185">Reference proteome</keyword>
<dbReference type="InParanoid" id="E9G9A7"/>
<proteinExistence type="predicted"/>
<dbReference type="Proteomes" id="UP000000305">
    <property type="component" value="Unassembled WGS sequence"/>
</dbReference>
<evidence type="ECO:0000313" key="2">
    <source>
        <dbReference type="Proteomes" id="UP000000305"/>
    </source>
</evidence>
<organism evidence="1 2">
    <name type="scientific">Daphnia pulex</name>
    <name type="common">Water flea</name>
    <dbReference type="NCBI Taxonomy" id="6669"/>
    <lineage>
        <taxon>Eukaryota</taxon>
        <taxon>Metazoa</taxon>
        <taxon>Ecdysozoa</taxon>
        <taxon>Arthropoda</taxon>
        <taxon>Crustacea</taxon>
        <taxon>Branchiopoda</taxon>
        <taxon>Diplostraca</taxon>
        <taxon>Cladocera</taxon>
        <taxon>Anomopoda</taxon>
        <taxon>Daphniidae</taxon>
        <taxon>Daphnia</taxon>
    </lineage>
</organism>
<gene>
    <name evidence="1" type="ORF">DAPPUDRAFT_239426</name>
</gene>
<evidence type="ECO:0000313" key="1">
    <source>
        <dbReference type="EMBL" id="EFX84104.1"/>
    </source>
</evidence>
<sequence>MSPRDAPTKKLDVFFFQSGENGEHTSFSIIASCYTKKRPKPEPRRLRQTA</sequence>
<name>E9G9A7_DAPPU</name>
<dbReference type="EMBL" id="GL732535">
    <property type="protein sequence ID" value="EFX84104.1"/>
    <property type="molecule type" value="Genomic_DNA"/>
</dbReference>
<dbReference type="HOGENOM" id="CLU_3126448_0_0_1"/>
<dbReference type="KEGG" id="dpx:DAPPUDRAFT_239426"/>